<organism evidence="2 3">
    <name type="scientific">Alternaria panax</name>
    <dbReference type="NCBI Taxonomy" id="48097"/>
    <lineage>
        <taxon>Eukaryota</taxon>
        <taxon>Fungi</taxon>
        <taxon>Dikarya</taxon>
        <taxon>Ascomycota</taxon>
        <taxon>Pezizomycotina</taxon>
        <taxon>Dothideomycetes</taxon>
        <taxon>Pleosporomycetidae</taxon>
        <taxon>Pleosporales</taxon>
        <taxon>Pleosporineae</taxon>
        <taxon>Pleosporaceae</taxon>
        <taxon>Alternaria</taxon>
        <taxon>Alternaria sect. Panax</taxon>
    </lineage>
</organism>
<dbReference type="PANTHER" id="PTHR33112">
    <property type="entry name" value="DOMAIN PROTEIN, PUTATIVE-RELATED"/>
    <property type="match status" value="1"/>
</dbReference>
<dbReference type="Pfam" id="PF06985">
    <property type="entry name" value="HET"/>
    <property type="match status" value="1"/>
</dbReference>
<dbReference type="EMBL" id="JAANER010000001">
    <property type="protein sequence ID" value="KAG9195889.1"/>
    <property type="molecule type" value="Genomic_DNA"/>
</dbReference>
<dbReference type="PANTHER" id="PTHR33112:SF13">
    <property type="entry name" value="HETEROKARYON INCOMPATIBILITY DOMAIN-CONTAINING PROTEIN"/>
    <property type="match status" value="1"/>
</dbReference>
<comment type="caution">
    <text evidence="2">The sequence shown here is derived from an EMBL/GenBank/DDBJ whole genome shotgun (WGS) entry which is preliminary data.</text>
</comment>
<protein>
    <recommendedName>
        <fullName evidence="1">Heterokaryon incompatibility domain-containing protein</fullName>
    </recommendedName>
</protein>
<accession>A0AAD4IKB4</accession>
<evidence type="ECO:0000259" key="1">
    <source>
        <dbReference type="Pfam" id="PF06985"/>
    </source>
</evidence>
<proteinExistence type="predicted"/>
<dbReference type="Proteomes" id="UP001199106">
    <property type="component" value="Unassembled WGS sequence"/>
</dbReference>
<sequence>MYACLSHCWGTSGPTLKLDKKTYTRFTDGMLIDRLPKTFADAANLCARLGLRFIWIDACCIMQDDNDDWKEAAATMATIYEQAHLTIAAIWAGNSDRGLFASDRERYKAKRLKDHELYILECSDDFPLPDSTKRYGFPLLRRAWAYQERVLSSRMVHFGKDQVGHQCPLLPETYNLQLPKRYRNSVELFMGQQILLFATIEDPVDRWHKVETMYSGLELTYSCDRLPAIAAIVEREIRIRPDDIYIAGMWKNSLLPDLAWTSGDGQVQAWCPQIRYPTWAWPSSQAQVLWFSGPLEPSLRLVDLSYAHVGPAHVGQVTNASITLEGHVLTVWFKKSLEKCPWNLVYCMEIVPRSLPDIETCFAYMDFDWATGDRPVTIGDSLVIVPITLLSQGSDWPHYSGLILRKVTDGVFERIGIVDIQAIGCSEMTTMQSTQIICDYVEALPIRQVKII</sequence>
<keyword evidence="3" id="KW-1185">Reference proteome</keyword>
<gene>
    <name evidence="2" type="ORF">G6011_01010</name>
</gene>
<evidence type="ECO:0000313" key="3">
    <source>
        <dbReference type="Proteomes" id="UP001199106"/>
    </source>
</evidence>
<name>A0AAD4IKB4_9PLEO</name>
<evidence type="ECO:0000313" key="2">
    <source>
        <dbReference type="EMBL" id="KAG9195889.1"/>
    </source>
</evidence>
<feature type="domain" description="Heterokaryon incompatibility" evidence="1">
    <location>
        <begin position="2"/>
        <end position="148"/>
    </location>
</feature>
<dbReference type="InterPro" id="IPR010730">
    <property type="entry name" value="HET"/>
</dbReference>
<dbReference type="AlphaFoldDB" id="A0AAD4IKB4"/>
<reference evidence="2" key="1">
    <citation type="submission" date="2021-07" db="EMBL/GenBank/DDBJ databases">
        <title>Genome Resource of American Ginseng Black Spot Pathogen Alternaria panax.</title>
        <authorList>
            <person name="Qiu C."/>
            <person name="Wang W."/>
            <person name="Liu Z."/>
        </authorList>
    </citation>
    <scope>NUCLEOTIDE SEQUENCE</scope>
    <source>
        <strain evidence="2">BNCC115425</strain>
    </source>
</reference>